<reference evidence="2" key="2">
    <citation type="submission" date="2024-12" db="EMBL/GenBank/DDBJ databases">
        <authorList>
            <person name="Estrada K."/>
            <person name="Bobes R.J."/>
            <person name="Sanchez-Flores A."/>
            <person name="Laclette J.P."/>
        </authorList>
    </citation>
    <scope>NUCLEOTIDE SEQUENCE</scope>
    <source>
        <strain evidence="2">WFUcys</strain>
        <tissue evidence="2">Peritoneal cavity of infected mice</tissue>
    </source>
</reference>
<sequence length="118" mass="13121">MLCILGQQRRASVDLVKPKACFARKGLDAGLNAMLQLSTRSLRHSLPCVRPPPHLCSPLDKHLTPLAHWFLYLHLLATLWDEIERRRRNANRSSVVSTVVVRQSSVVSFGGQTSPGLA</sequence>
<organism evidence="2 3">
    <name type="scientific">Taenia crassiceps</name>
    <dbReference type="NCBI Taxonomy" id="6207"/>
    <lineage>
        <taxon>Eukaryota</taxon>
        <taxon>Metazoa</taxon>
        <taxon>Spiralia</taxon>
        <taxon>Lophotrochozoa</taxon>
        <taxon>Platyhelminthes</taxon>
        <taxon>Cestoda</taxon>
        <taxon>Eucestoda</taxon>
        <taxon>Cyclophyllidea</taxon>
        <taxon>Taeniidae</taxon>
        <taxon>Taenia</taxon>
    </lineage>
</organism>
<keyword evidence="3" id="KW-1185">Reference proteome</keyword>
<proteinExistence type="predicted"/>
<dbReference type="Proteomes" id="UP001651158">
    <property type="component" value="Unassembled WGS sequence"/>
</dbReference>
<protein>
    <submittedName>
        <fullName evidence="2">Uncharacterized protein</fullName>
    </submittedName>
</protein>
<evidence type="ECO:0000313" key="2">
    <source>
        <dbReference type="EMBL" id="KAL5103092.1"/>
    </source>
</evidence>
<evidence type="ECO:0000313" key="3">
    <source>
        <dbReference type="Proteomes" id="UP001651158"/>
    </source>
</evidence>
<evidence type="ECO:0000313" key="1">
    <source>
        <dbReference type="EMBL" id="KAL5103054.1"/>
    </source>
</evidence>
<name>A0ABR4Q0C1_9CEST</name>
<gene>
    <name evidence="1" type="ORF">TcWFU_003940</name>
    <name evidence="2" type="ORF">TcWFU_007547</name>
</gene>
<comment type="caution">
    <text evidence="2">The sequence shown here is derived from an EMBL/GenBank/DDBJ whole genome shotgun (WGS) entry which is preliminary data.</text>
</comment>
<reference evidence="2 3" key="1">
    <citation type="journal article" date="2022" name="Front. Cell. Infect. Microbiol.">
        <title>The Genomes of Two Strains of Taenia crassiceps the Animal Model for the Study of Human Cysticercosis.</title>
        <authorList>
            <person name="Bobes R.J."/>
            <person name="Estrada K."/>
            <person name="Rios-Valencia D.G."/>
            <person name="Calderon-Gallegos A."/>
            <person name="de la Torre P."/>
            <person name="Carrero J.C."/>
            <person name="Sanchez-Flores A."/>
            <person name="Laclette J.P."/>
        </authorList>
    </citation>
    <scope>NUCLEOTIDE SEQUENCE [LARGE SCALE GENOMIC DNA]</scope>
    <source>
        <strain evidence="2">WFUcys</strain>
    </source>
</reference>
<accession>A0ABR4Q0C1</accession>
<dbReference type="EMBL" id="JAKROA010000021">
    <property type="protein sequence ID" value="KAL5103092.1"/>
    <property type="molecule type" value="Genomic_DNA"/>
</dbReference>
<dbReference type="EMBL" id="JAKROA010000021">
    <property type="protein sequence ID" value="KAL5103054.1"/>
    <property type="molecule type" value="Genomic_DNA"/>
</dbReference>